<evidence type="ECO:0000259" key="6">
    <source>
        <dbReference type="Pfam" id="PF08281"/>
    </source>
</evidence>
<comment type="similarity">
    <text evidence="1">Belongs to the sigma-70 factor family. ECF subfamily.</text>
</comment>
<organism evidence="7 8">
    <name type="scientific">Sphingobacterium humi</name>
    <dbReference type="NCBI Taxonomy" id="1796905"/>
    <lineage>
        <taxon>Bacteria</taxon>
        <taxon>Pseudomonadati</taxon>
        <taxon>Bacteroidota</taxon>
        <taxon>Sphingobacteriia</taxon>
        <taxon>Sphingobacteriales</taxon>
        <taxon>Sphingobacteriaceae</taxon>
        <taxon>Sphingobacterium</taxon>
    </lineage>
</organism>
<dbReference type="EMBL" id="WSQA01000003">
    <property type="protein sequence ID" value="MVZ61476.1"/>
    <property type="molecule type" value="Genomic_DNA"/>
</dbReference>
<keyword evidence="4" id="KW-0804">Transcription</keyword>
<dbReference type="InterPro" id="IPR039425">
    <property type="entry name" value="RNA_pol_sigma-70-like"/>
</dbReference>
<evidence type="ECO:0000256" key="1">
    <source>
        <dbReference type="ARBA" id="ARBA00010641"/>
    </source>
</evidence>
<evidence type="ECO:0000256" key="4">
    <source>
        <dbReference type="ARBA" id="ARBA00023163"/>
    </source>
</evidence>
<keyword evidence="3" id="KW-0731">Sigma factor</keyword>
<dbReference type="SUPFAM" id="SSF88659">
    <property type="entry name" value="Sigma3 and sigma4 domains of RNA polymerase sigma factors"/>
    <property type="match status" value="1"/>
</dbReference>
<dbReference type="InterPro" id="IPR014327">
    <property type="entry name" value="RNA_pol_sigma70_bacteroid"/>
</dbReference>
<proteinExistence type="inferred from homology"/>
<gene>
    <name evidence="7" type="ORF">GQF63_05525</name>
</gene>
<name>A0A6N8KWL3_9SPHI</name>
<dbReference type="GO" id="GO:0003677">
    <property type="term" value="F:DNA binding"/>
    <property type="evidence" value="ECO:0007669"/>
    <property type="project" value="InterPro"/>
</dbReference>
<dbReference type="CDD" id="cd06171">
    <property type="entry name" value="Sigma70_r4"/>
    <property type="match status" value="1"/>
</dbReference>
<dbReference type="GO" id="GO:0006352">
    <property type="term" value="P:DNA-templated transcription initiation"/>
    <property type="evidence" value="ECO:0007669"/>
    <property type="project" value="InterPro"/>
</dbReference>
<dbReference type="Gene3D" id="1.10.1740.10">
    <property type="match status" value="1"/>
</dbReference>
<dbReference type="InterPro" id="IPR013325">
    <property type="entry name" value="RNA_pol_sigma_r2"/>
</dbReference>
<accession>A0A6N8KWL3</accession>
<evidence type="ECO:0000313" key="8">
    <source>
        <dbReference type="Proteomes" id="UP000435036"/>
    </source>
</evidence>
<evidence type="ECO:0000259" key="5">
    <source>
        <dbReference type="Pfam" id="PF04542"/>
    </source>
</evidence>
<dbReference type="Pfam" id="PF08281">
    <property type="entry name" value="Sigma70_r4_2"/>
    <property type="match status" value="1"/>
</dbReference>
<dbReference type="InterPro" id="IPR014284">
    <property type="entry name" value="RNA_pol_sigma-70_dom"/>
</dbReference>
<feature type="domain" description="RNA polymerase sigma-70 region 2" evidence="5">
    <location>
        <begin position="29"/>
        <end position="95"/>
    </location>
</feature>
<dbReference type="InterPro" id="IPR036388">
    <property type="entry name" value="WH-like_DNA-bd_sf"/>
</dbReference>
<dbReference type="AlphaFoldDB" id="A0A6N8KWL3"/>
<dbReference type="InterPro" id="IPR013249">
    <property type="entry name" value="RNA_pol_sigma70_r4_t2"/>
</dbReference>
<keyword evidence="8" id="KW-1185">Reference proteome</keyword>
<dbReference type="Gene3D" id="1.10.10.10">
    <property type="entry name" value="Winged helix-like DNA-binding domain superfamily/Winged helix DNA-binding domain"/>
    <property type="match status" value="1"/>
</dbReference>
<dbReference type="Proteomes" id="UP000435036">
    <property type="component" value="Unassembled WGS sequence"/>
</dbReference>
<evidence type="ECO:0000256" key="2">
    <source>
        <dbReference type="ARBA" id="ARBA00023015"/>
    </source>
</evidence>
<dbReference type="InterPro" id="IPR007627">
    <property type="entry name" value="RNA_pol_sigma70_r2"/>
</dbReference>
<reference evidence="7 8" key="1">
    <citation type="submission" date="2019-12" db="EMBL/GenBank/DDBJ databases">
        <authorList>
            <person name="Dong K."/>
        </authorList>
    </citation>
    <scope>NUCLEOTIDE SEQUENCE [LARGE SCALE GENOMIC DNA]</scope>
    <source>
        <strain evidence="7 8">JCM 31225</strain>
    </source>
</reference>
<dbReference type="NCBIfam" id="TIGR02937">
    <property type="entry name" value="sigma70-ECF"/>
    <property type="match status" value="1"/>
</dbReference>
<dbReference type="GO" id="GO:0016987">
    <property type="term" value="F:sigma factor activity"/>
    <property type="evidence" value="ECO:0007669"/>
    <property type="project" value="UniProtKB-KW"/>
</dbReference>
<dbReference type="Pfam" id="PF04542">
    <property type="entry name" value="Sigma70_r2"/>
    <property type="match status" value="1"/>
</dbReference>
<dbReference type="InterPro" id="IPR013324">
    <property type="entry name" value="RNA_pol_sigma_r3/r4-like"/>
</dbReference>
<dbReference type="PANTHER" id="PTHR43133:SF46">
    <property type="entry name" value="RNA POLYMERASE SIGMA-70 FACTOR ECF SUBFAMILY"/>
    <property type="match status" value="1"/>
</dbReference>
<sequence>MNPIPYEIDWQKEIGKINDHRDANAFKLLFHHFYTDLLSFSTAISNHQEASEDIIAELMLKIWQQPEKLLGVKNLKTYLFISTRNLTLNYLEKNKVRDNYILSNPEITQQDYNPEDQLVSKEIIQKINQAIEQLPPKTKMAFTLVKDNDCSYAEAADIMEISIKTVDRHLQIALAKIRDFLNR</sequence>
<protein>
    <submittedName>
        <fullName evidence="7">RNA polymerase sigma-70 factor</fullName>
    </submittedName>
</protein>
<evidence type="ECO:0000313" key="7">
    <source>
        <dbReference type="EMBL" id="MVZ61476.1"/>
    </source>
</evidence>
<dbReference type="OrthoDB" id="659361at2"/>
<dbReference type="PANTHER" id="PTHR43133">
    <property type="entry name" value="RNA POLYMERASE ECF-TYPE SIGMA FACTO"/>
    <property type="match status" value="1"/>
</dbReference>
<dbReference type="SUPFAM" id="SSF88946">
    <property type="entry name" value="Sigma2 domain of RNA polymerase sigma factors"/>
    <property type="match status" value="1"/>
</dbReference>
<dbReference type="NCBIfam" id="TIGR02985">
    <property type="entry name" value="Sig70_bacteroi1"/>
    <property type="match status" value="1"/>
</dbReference>
<evidence type="ECO:0000256" key="3">
    <source>
        <dbReference type="ARBA" id="ARBA00023082"/>
    </source>
</evidence>
<comment type="caution">
    <text evidence="7">The sequence shown here is derived from an EMBL/GenBank/DDBJ whole genome shotgun (WGS) entry which is preliminary data.</text>
</comment>
<dbReference type="RefSeq" id="WP_160368121.1">
    <property type="nucleotide sequence ID" value="NZ_WSQA01000003.1"/>
</dbReference>
<keyword evidence="2" id="KW-0805">Transcription regulation</keyword>
<feature type="domain" description="RNA polymerase sigma factor 70 region 4 type 2" evidence="6">
    <location>
        <begin position="125"/>
        <end position="177"/>
    </location>
</feature>